<dbReference type="InterPro" id="IPR042101">
    <property type="entry name" value="SRP54_N_sf"/>
</dbReference>
<keyword evidence="8" id="KW-0472">Membrane</keyword>
<dbReference type="GO" id="GO:0005047">
    <property type="term" value="F:signal recognition particle binding"/>
    <property type="evidence" value="ECO:0007669"/>
    <property type="project" value="TreeGrafter"/>
</dbReference>
<keyword evidence="3" id="KW-1003">Cell membrane</keyword>
<dbReference type="GO" id="GO:0006614">
    <property type="term" value="P:SRP-dependent cotranslational protein targeting to membrane"/>
    <property type="evidence" value="ECO:0007669"/>
    <property type="project" value="InterPro"/>
</dbReference>
<name>A0A094QV24_9ZZZZ</name>
<evidence type="ECO:0000256" key="2">
    <source>
        <dbReference type="ARBA" id="ARBA00008531"/>
    </source>
</evidence>
<feature type="domain" description="SRP54-type proteins GTP-binding" evidence="10">
    <location>
        <begin position="250"/>
        <end position="263"/>
    </location>
</feature>
<reference evidence="11" key="1">
    <citation type="submission" date="2014-05" db="EMBL/GenBank/DDBJ databases">
        <title>Key roles for freshwater Actinobacteria revealed by deep metagenomic sequencing.</title>
        <authorList>
            <person name="Ghai R."/>
            <person name="Mizuno C.M."/>
            <person name="Picazo A."/>
            <person name="Camacho A."/>
            <person name="Rodriguez-Valera F."/>
        </authorList>
    </citation>
    <scope>NUCLEOTIDE SEQUENCE</scope>
</reference>
<keyword evidence="9" id="KW-0675">Receptor</keyword>
<protein>
    <recommendedName>
        <fullName evidence="10">SRP54-type proteins GTP-binding domain-containing protein</fullName>
    </recommendedName>
</protein>
<comment type="caution">
    <text evidence="11">The sequence shown here is derived from an EMBL/GenBank/DDBJ whole genome shotgun (WGS) entry which is preliminary data.</text>
</comment>
<evidence type="ECO:0000256" key="1">
    <source>
        <dbReference type="ARBA" id="ARBA00004413"/>
    </source>
</evidence>
<comment type="subcellular location">
    <subcellularLocation>
        <location evidence="1">Cell membrane</location>
        <topology evidence="1">Peripheral membrane protein</topology>
        <orientation evidence="1">Cytoplasmic side</orientation>
    </subcellularLocation>
</comment>
<keyword evidence="5" id="KW-0547">Nucleotide-binding</keyword>
<evidence type="ECO:0000256" key="5">
    <source>
        <dbReference type="ARBA" id="ARBA00022741"/>
    </source>
</evidence>
<evidence type="ECO:0000256" key="4">
    <source>
        <dbReference type="ARBA" id="ARBA00022490"/>
    </source>
</evidence>
<evidence type="ECO:0000256" key="6">
    <source>
        <dbReference type="ARBA" id="ARBA00022801"/>
    </source>
</evidence>
<organism evidence="11">
    <name type="scientific">freshwater metagenome</name>
    <dbReference type="NCBI Taxonomy" id="449393"/>
    <lineage>
        <taxon>unclassified sequences</taxon>
        <taxon>metagenomes</taxon>
        <taxon>ecological metagenomes</taxon>
    </lineage>
</organism>
<dbReference type="FunFam" id="3.40.50.300:FF:000053">
    <property type="entry name" value="Signal recognition particle receptor FtsY"/>
    <property type="match status" value="1"/>
</dbReference>
<dbReference type="GO" id="GO:0005525">
    <property type="term" value="F:GTP binding"/>
    <property type="evidence" value="ECO:0007669"/>
    <property type="project" value="UniProtKB-KW"/>
</dbReference>
<dbReference type="InterPro" id="IPR000897">
    <property type="entry name" value="SRP54_GTPase_dom"/>
</dbReference>
<evidence type="ECO:0000256" key="9">
    <source>
        <dbReference type="ARBA" id="ARBA00023170"/>
    </source>
</evidence>
<dbReference type="SMART" id="SM00382">
    <property type="entry name" value="AAA"/>
    <property type="match status" value="1"/>
</dbReference>
<sequence>MGLFGKLVAKLSRSSITPLDWDEAHKELLASDLGPTLVDQVITSAKKLRAEDAQSGLTSILTEILSTRSREINYQSPLSIFLIVGINGTGKTTSAAKLANSLHRSQRSVALAAADTFRAAAVDQLQTWGTRIGVDVITGKDQSEPASVAFDAATFAKENNREVLIVDTAGRLHNKSDLMNELGKVKRVVEKVAPVTEVLLVIDATTGQNAMTQAKVFSEAVAVTGLIVTKMDGSAKGGIALAIEAELGIPIKFIGTGESIEDFAPFEPQLYIQSLLEA</sequence>
<dbReference type="SUPFAM" id="SSF52540">
    <property type="entry name" value="P-loop containing nucleoside triphosphate hydrolases"/>
    <property type="match status" value="1"/>
</dbReference>
<evidence type="ECO:0000256" key="3">
    <source>
        <dbReference type="ARBA" id="ARBA00022475"/>
    </source>
</evidence>
<gene>
    <name evidence="11" type="ORF">GM50_9475</name>
</gene>
<dbReference type="InterPro" id="IPR004390">
    <property type="entry name" value="SR_rcpt_FtsY"/>
</dbReference>
<dbReference type="PROSITE" id="PS00300">
    <property type="entry name" value="SRP54"/>
    <property type="match status" value="1"/>
</dbReference>
<proteinExistence type="inferred from homology"/>
<dbReference type="GO" id="GO:0003924">
    <property type="term" value="F:GTPase activity"/>
    <property type="evidence" value="ECO:0007669"/>
    <property type="project" value="TreeGrafter"/>
</dbReference>
<dbReference type="GO" id="GO:0005886">
    <property type="term" value="C:plasma membrane"/>
    <property type="evidence" value="ECO:0007669"/>
    <property type="project" value="UniProtKB-SubCell"/>
</dbReference>
<accession>A0A094QV24</accession>
<evidence type="ECO:0000259" key="10">
    <source>
        <dbReference type="PROSITE" id="PS00300"/>
    </source>
</evidence>
<keyword evidence="7" id="KW-0342">GTP-binding</keyword>
<evidence type="ECO:0000256" key="8">
    <source>
        <dbReference type="ARBA" id="ARBA00023136"/>
    </source>
</evidence>
<dbReference type="AlphaFoldDB" id="A0A094QV24"/>
<dbReference type="NCBIfam" id="TIGR00064">
    <property type="entry name" value="ftsY"/>
    <property type="match status" value="1"/>
</dbReference>
<dbReference type="Gene3D" id="3.40.50.300">
    <property type="entry name" value="P-loop containing nucleotide triphosphate hydrolases"/>
    <property type="match status" value="1"/>
</dbReference>
<evidence type="ECO:0000313" key="11">
    <source>
        <dbReference type="EMBL" id="KGA18161.1"/>
    </source>
</evidence>
<dbReference type="SMART" id="SM00962">
    <property type="entry name" value="SRP54"/>
    <property type="match status" value="1"/>
</dbReference>
<dbReference type="InterPro" id="IPR027417">
    <property type="entry name" value="P-loop_NTPase"/>
</dbReference>
<dbReference type="EMBL" id="JNSK01000029">
    <property type="protein sequence ID" value="KGA18161.1"/>
    <property type="molecule type" value="Genomic_DNA"/>
</dbReference>
<keyword evidence="6" id="KW-0378">Hydrolase</keyword>
<evidence type="ECO:0000256" key="7">
    <source>
        <dbReference type="ARBA" id="ARBA00023134"/>
    </source>
</evidence>
<dbReference type="Pfam" id="PF00448">
    <property type="entry name" value="SRP54"/>
    <property type="match status" value="1"/>
</dbReference>
<dbReference type="PANTHER" id="PTHR43134">
    <property type="entry name" value="SIGNAL RECOGNITION PARTICLE RECEPTOR SUBUNIT ALPHA"/>
    <property type="match status" value="1"/>
</dbReference>
<keyword evidence="4" id="KW-0963">Cytoplasm</keyword>
<dbReference type="Gene3D" id="1.20.120.140">
    <property type="entry name" value="Signal recognition particle SRP54, nucleotide-binding domain"/>
    <property type="match status" value="1"/>
</dbReference>
<comment type="similarity">
    <text evidence="2">Belongs to the GTP-binding SRP family.</text>
</comment>
<dbReference type="PANTHER" id="PTHR43134:SF1">
    <property type="entry name" value="SIGNAL RECOGNITION PARTICLE RECEPTOR SUBUNIT ALPHA"/>
    <property type="match status" value="1"/>
</dbReference>
<dbReference type="InterPro" id="IPR003593">
    <property type="entry name" value="AAA+_ATPase"/>
</dbReference>